<feature type="domain" description="Pseudouridine synthase RsuA/RluA-like" evidence="7">
    <location>
        <begin position="92"/>
        <end position="238"/>
    </location>
</feature>
<proteinExistence type="inferred from homology"/>
<evidence type="ECO:0000259" key="7">
    <source>
        <dbReference type="Pfam" id="PF00849"/>
    </source>
</evidence>
<accession>A0ABS2GHS5</accession>
<dbReference type="SUPFAM" id="SSF55120">
    <property type="entry name" value="Pseudouridine synthase"/>
    <property type="match status" value="1"/>
</dbReference>
<evidence type="ECO:0000313" key="8">
    <source>
        <dbReference type="EMBL" id="MBM6912808.1"/>
    </source>
</evidence>
<evidence type="ECO:0000256" key="1">
    <source>
        <dbReference type="ARBA" id="ARBA00000073"/>
    </source>
</evidence>
<dbReference type="PANTHER" id="PTHR21600:SF44">
    <property type="entry name" value="RIBOSOMAL LARGE SUBUNIT PSEUDOURIDINE SYNTHASE D"/>
    <property type="match status" value="1"/>
</dbReference>
<keyword evidence="9" id="KW-1185">Reference proteome</keyword>
<comment type="catalytic activity">
    <reaction evidence="1">
        <text>a uridine in RNA = a pseudouridine in RNA</text>
        <dbReference type="Rhea" id="RHEA:48348"/>
        <dbReference type="Rhea" id="RHEA-COMP:12068"/>
        <dbReference type="Rhea" id="RHEA-COMP:12069"/>
        <dbReference type="ChEBI" id="CHEBI:65314"/>
        <dbReference type="ChEBI" id="CHEBI:65315"/>
    </reaction>
</comment>
<name>A0ABS2GHS5_9FIRM</name>
<dbReference type="EMBL" id="JACJLA010000008">
    <property type="protein sequence ID" value="MBM6912808.1"/>
    <property type="molecule type" value="Genomic_DNA"/>
</dbReference>
<dbReference type="Gene3D" id="3.30.2350.10">
    <property type="entry name" value="Pseudouridine synthase"/>
    <property type="match status" value="1"/>
</dbReference>
<dbReference type="Pfam" id="PF00849">
    <property type="entry name" value="PseudoU_synth_2"/>
    <property type="match status" value="1"/>
</dbReference>
<dbReference type="RefSeq" id="WP_205087845.1">
    <property type="nucleotide sequence ID" value="NZ_JACJLA010000008.1"/>
</dbReference>
<evidence type="ECO:0000256" key="3">
    <source>
        <dbReference type="ARBA" id="ARBA00023235"/>
    </source>
</evidence>
<dbReference type="CDD" id="cd02869">
    <property type="entry name" value="PseudoU_synth_RluA_like"/>
    <property type="match status" value="1"/>
</dbReference>
<dbReference type="PANTHER" id="PTHR21600">
    <property type="entry name" value="MITOCHONDRIAL RNA PSEUDOURIDINE SYNTHASE"/>
    <property type="match status" value="1"/>
</dbReference>
<dbReference type="PROSITE" id="PS50889">
    <property type="entry name" value="S4"/>
    <property type="match status" value="1"/>
</dbReference>
<comment type="similarity">
    <text evidence="2">Belongs to the pseudouridine synthase RluA family.</text>
</comment>
<dbReference type="Proteomes" id="UP000707138">
    <property type="component" value="Unassembled WGS sequence"/>
</dbReference>
<dbReference type="InterPro" id="IPR020103">
    <property type="entry name" value="PsdUridine_synth_cat_dom_sf"/>
</dbReference>
<sequence length="280" mass="31563">MARKTKRPDDWVRLITDEATDMTLGAWLDTEGYPRSAMKTLFQEKLVLVNDRKANPKTIVTSGDELRLQMPKETIDHEPMEGPLTIAYEDEDLLIVDKPVGLTVNSAGQESMANRIAAYFKAQKEWRKVRFLNRLDRDTSGLLIVAKSGLAQSLYQQQLEENSLEKWYTAEVVGRLEGDGIIELPMRRSNDGIHYEVHEEGKLTKTAYTVITAGDDVSTVCIRLYTGKTHQIRVAMAHIGHPLQYDGLYGTAVEGKTFSLRASKVCFTSLRTGQRVEVEV</sequence>
<gene>
    <name evidence="8" type="ORF">H6A01_05670</name>
</gene>
<dbReference type="PROSITE" id="PS01129">
    <property type="entry name" value="PSI_RLU"/>
    <property type="match status" value="1"/>
</dbReference>
<evidence type="ECO:0000313" key="9">
    <source>
        <dbReference type="Proteomes" id="UP000707138"/>
    </source>
</evidence>
<reference evidence="8 9" key="1">
    <citation type="journal article" date="2021" name="Sci. Rep.">
        <title>The distribution of antibiotic resistance genes in chicken gut microbiota commensals.</title>
        <authorList>
            <person name="Juricova H."/>
            <person name="Matiasovicova J."/>
            <person name="Kubasova T."/>
            <person name="Cejkova D."/>
            <person name="Rychlik I."/>
        </authorList>
    </citation>
    <scope>NUCLEOTIDE SEQUENCE [LARGE SCALE GENOMIC DNA]</scope>
    <source>
        <strain evidence="8 9">An537</strain>
    </source>
</reference>
<protein>
    <recommendedName>
        <fullName evidence="4">RNA pseudouridylate synthase</fullName>
    </recommendedName>
    <alternativeName>
        <fullName evidence="5">RNA-uridine isomerase</fullName>
    </alternativeName>
</protein>
<evidence type="ECO:0000256" key="2">
    <source>
        <dbReference type="ARBA" id="ARBA00010876"/>
    </source>
</evidence>
<organism evidence="8 9">
    <name type="scientific">Veillonella magna</name>
    <dbReference type="NCBI Taxonomy" id="464322"/>
    <lineage>
        <taxon>Bacteria</taxon>
        <taxon>Bacillati</taxon>
        <taxon>Bacillota</taxon>
        <taxon>Negativicutes</taxon>
        <taxon>Veillonellales</taxon>
        <taxon>Veillonellaceae</taxon>
        <taxon>Veillonella</taxon>
    </lineage>
</organism>
<comment type="caution">
    <text evidence="8">The sequence shown here is derived from an EMBL/GenBank/DDBJ whole genome shotgun (WGS) entry which is preliminary data.</text>
</comment>
<dbReference type="InterPro" id="IPR006145">
    <property type="entry name" value="PsdUridine_synth_RsuA/RluA"/>
</dbReference>
<evidence type="ECO:0000256" key="4">
    <source>
        <dbReference type="ARBA" id="ARBA00031870"/>
    </source>
</evidence>
<evidence type="ECO:0000256" key="6">
    <source>
        <dbReference type="PROSITE-ProRule" id="PRU00182"/>
    </source>
</evidence>
<dbReference type="InterPro" id="IPR050188">
    <property type="entry name" value="RluA_PseudoU_synthase"/>
</dbReference>
<dbReference type="InterPro" id="IPR006224">
    <property type="entry name" value="PsdUridine_synth_RluA-like_CS"/>
</dbReference>
<keyword evidence="6" id="KW-0694">RNA-binding</keyword>
<keyword evidence="3" id="KW-0413">Isomerase</keyword>
<evidence type="ECO:0000256" key="5">
    <source>
        <dbReference type="ARBA" id="ARBA00033164"/>
    </source>
</evidence>